<dbReference type="SUPFAM" id="SSF56672">
    <property type="entry name" value="DNA/RNA polymerases"/>
    <property type="match status" value="1"/>
</dbReference>
<dbReference type="OrthoDB" id="440486at2759"/>
<dbReference type="Gene3D" id="3.30.70.270">
    <property type="match status" value="1"/>
</dbReference>
<dbReference type="EMBL" id="CAJNJA010055132">
    <property type="protein sequence ID" value="CAE7854601.1"/>
    <property type="molecule type" value="Genomic_DNA"/>
</dbReference>
<keyword evidence="2" id="KW-1185">Reference proteome</keyword>
<name>A0A813A8G9_9DINO</name>
<evidence type="ECO:0000313" key="1">
    <source>
        <dbReference type="EMBL" id="CAE7854601.1"/>
    </source>
</evidence>
<protein>
    <recommendedName>
        <fullName evidence="3">Reverse transcriptase domain-containing protein</fullName>
    </recommendedName>
</protein>
<dbReference type="Proteomes" id="UP000601435">
    <property type="component" value="Unassembled WGS sequence"/>
</dbReference>
<dbReference type="InterPro" id="IPR043128">
    <property type="entry name" value="Rev_trsase/Diguanyl_cyclase"/>
</dbReference>
<gene>
    <name evidence="1" type="ORF">SNEC2469_LOCUS26763</name>
</gene>
<feature type="non-terminal residue" evidence="1">
    <location>
        <position position="720"/>
    </location>
</feature>
<dbReference type="AlphaFoldDB" id="A0A813A8G9"/>
<comment type="caution">
    <text evidence="1">The sequence shown here is derived from an EMBL/GenBank/DDBJ whole genome shotgun (WGS) entry which is preliminary data.</text>
</comment>
<organism evidence="1 2">
    <name type="scientific">Symbiodinium necroappetens</name>
    <dbReference type="NCBI Taxonomy" id="1628268"/>
    <lineage>
        <taxon>Eukaryota</taxon>
        <taxon>Sar</taxon>
        <taxon>Alveolata</taxon>
        <taxon>Dinophyceae</taxon>
        <taxon>Suessiales</taxon>
        <taxon>Symbiodiniaceae</taxon>
        <taxon>Symbiodinium</taxon>
    </lineage>
</organism>
<proteinExistence type="predicted"/>
<evidence type="ECO:0008006" key="3">
    <source>
        <dbReference type="Google" id="ProtNLM"/>
    </source>
</evidence>
<feature type="non-terminal residue" evidence="1">
    <location>
        <position position="1"/>
    </location>
</feature>
<evidence type="ECO:0000313" key="2">
    <source>
        <dbReference type="Proteomes" id="UP000601435"/>
    </source>
</evidence>
<dbReference type="InterPro" id="IPR043502">
    <property type="entry name" value="DNA/RNA_pol_sf"/>
</dbReference>
<accession>A0A813A8G9</accession>
<reference evidence="1" key="1">
    <citation type="submission" date="2021-02" db="EMBL/GenBank/DDBJ databases">
        <authorList>
            <person name="Dougan E. K."/>
            <person name="Rhodes N."/>
            <person name="Thang M."/>
            <person name="Chan C."/>
        </authorList>
    </citation>
    <scope>NUCLEOTIDE SEQUENCE</scope>
</reference>
<sequence length="720" mass="81892">ELPRGKSGWSKWYQGSWVVLSHQPESQWRGTGLLFCKDEWSVLRKRPAGKGTWFKLRRLKDSSEIWVGTYHFTPGCTVDCFASQVDLFVSQAPKEPDRLVVQGDANAGFGWTETSGQWEAVGKDAKALILLDRFARQEGRQGRQIDTVGARRLRTEGVTIFRDSYLTLGTDHELLCSSFRIVQGKGVTRFQTKPRVWTGGPPTLEYVDQTVLENLAAKCTRPQPSHAYRDPQAVKDLFRAAKSSKTRDAWKTALASRKAARQQWERQRESRALQGDWKAFQQSKVQAKQGWEIDFADRQSRDPHDVVHDHLSGIYKGQGGDIQPVYDTSQEVTAFTVEELQTALGQLKGSKSVGRDLTSKELLLGIVHTDGGQQHLLEFMNRTLATQSIPAEWNRMVLNRVKHSMPYVSHAQCAGGQRQPSDVIFAIWRLLQLEREWKAGVVIAQIDIRKAFDTLCRRSLLQKLRAVLGNTPEYRCLHNLLCGTEATLQTDSLFMDDGLLWGRDVASLAARLREFSDTLSEYGLKLNHSKCKLYCSPFSGPVRAMQLGQSILHDRGSITVLGLEMRVGMTACQFLQPLITRARGKFWGIKHLLRRHTPASGRARLMDRVVTSSLMWCLGAIPPDKPALGLVNSTQYMLMGWMLRHGKRGPESWPDFRRRSVRASRAVMCKSGIKRWSTIWLERWWGYSGHRERASLYPQPPISTRIDHLRTLQWWEAQQA</sequence>